<protein>
    <submittedName>
        <fullName evidence="2">Uncharacterized protein</fullName>
    </submittedName>
</protein>
<comment type="caution">
    <text evidence="2">The sequence shown here is derived from an EMBL/GenBank/DDBJ whole genome shotgun (WGS) entry which is preliminary data.</text>
</comment>
<gene>
    <name evidence="2" type="ORF">EYZ11_010510</name>
</gene>
<accession>A0A4S3J548</accession>
<feature type="region of interest" description="Disordered" evidence="1">
    <location>
        <begin position="63"/>
        <end position="88"/>
    </location>
</feature>
<keyword evidence="3" id="KW-1185">Reference proteome</keyword>
<proteinExistence type="predicted"/>
<dbReference type="Proteomes" id="UP000308092">
    <property type="component" value="Unassembled WGS sequence"/>
</dbReference>
<evidence type="ECO:0000313" key="2">
    <source>
        <dbReference type="EMBL" id="THC90023.1"/>
    </source>
</evidence>
<feature type="region of interest" description="Disordered" evidence="1">
    <location>
        <begin position="35"/>
        <end position="54"/>
    </location>
</feature>
<dbReference type="VEuPathDB" id="FungiDB:EYZ11_010510"/>
<name>A0A4S3J548_9EURO</name>
<sequence>MNVSLRVRCVDFTSFEQLGSDGSIYRLEGSNAAKARSEFRTYTPQQPKKRRSKTVEIALSGSKEYDGIAGQTNHRSINHVRSSVGGTG</sequence>
<dbReference type="AlphaFoldDB" id="A0A4S3J548"/>
<organism evidence="2 3">
    <name type="scientific">Aspergillus tanneri</name>
    <dbReference type="NCBI Taxonomy" id="1220188"/>
    <lineage>
        <taxon>Eukaryota</taxon>
        <taxon>Fungi</taxon>
        <taxon>Dikarya</taxon>
        <taxon>Ascomycota</taxon>
        <taxon>Pezizomycotina</taxon>
        <taxon>Eurotiomycetes</taxon>
        <taxon>Eurotiomycetidae</taxon>
        <taxon>Eurotiales</taxon>
        <taxon>Aspergillaceae</taxon>
        <taxon>Aspergillus</taxon>
        <taxon>Aspergillus subgen. Circumdati</taxon>
    </lineage>
</organism>
<evidence type="ECO:0000256" key="1">
    <source>
        <dbReference type="SAM" id="MobiDB-lite"/>
    </source>
</evidence>
<evidence type="ECO:0000313" key="3">
    <source>
        <dbReference type="Proteomes" id="UP000308092"/>
    </source>
</evidence>
<reference evidence="2 3" key="1">
    <citation type="submission" date="2019-03" db="EMBL/GenBank/DDBJ databases">
        <title>The genome sequence of a newly discovered highly antifungal drug resistant Aspergillus species, Aspergillus tanneri NIH 1004.</title>
        <authorList>
            <person name="Mounaud S."/>
            <person name="Singh I."/>
            <person name="Joardar V."/>
            <person name="Pakala S."/>
            <person name="Pakala S."/>
            <person name="Venepally P."/>
            <person name="Hoover J."/>
            <person name="Nierman W."/>
            <person name="Chung J."/>
            <person name="Losada L."/>
        </authorList>
    </citation>
    <scope>NUCLEOTIDE SEQUENCE [LARGE SCALE GENOMIC DNA]</scope>
    <source>
        <strain evidence="2 3">NIH1004</strain>
    </source>
</reference>
<feature type="compositionally biased region" description="Polar residues" evidence="1">
    <location>
        <begin position="70"/>
        <end position="81"/>
    </location>
</feature>
<dbReference type="EMBL" id="SOSA01000570">
    <property type="protein sequence ID" value="THC90023.1"/>
    <property type="molecule type" value="Genomic_DNA"/>
</dbReference>